<reference evidence="3" key="1">
    <citation type="journal article" date="2016" name="Nature">
        <title>The genome of the seagrass Zostera marina reveals angiosperm adaptation to the sea.</title>
        <authorList>
            <person name="Olsen J.L."/>
            <person name="Rouze P."/>
            <person name="Verhelst B."/>
            <person name="Lin Y.-C."/>
            <person name="Bayer T."/>
            <person name="Collen J."/>
            <person name="Dattolo E."/>
            <person name="De Paoli E."/>
            <person name="Dittami S."/>
            <person name="Maumus F."/>
            <person name="Michel G."/>
            <person name="Kersting A."/>
            <person name="Lauritano C."/>
            <person name="Lohaus R."/>
            <person name="Toepel M."/>
            <person name="Tonon T."/>
            <person name="Vanneste K."/>
            <person name="Amirebrahimi M."/>
            <person name="Brakel J."/>
            <person name="Bostroem C."/>
            <person name="Chovatia M."/>
            <person name="Grimwood J."/>
            <person name="Jenkins J.W."/>
            <person name="Jueterbock A."/>
            <person name="Mraz A."/>
            <person name="Stam W.T."/>
            <person name="Tice H."/>
            <person name="Bornberg-Bauer E."/>
            <person name="Green P.J."/>
            <person name="Pearson G.A."/>
            <person name="Procaccini G."/>
            <person name="Duarte C.M."/>
            <person name="Schmutz J."/>
            <person name="Reusch T.B.H."/>
            <person name="Van de Peer Y."/>
        </authorList>
    </citation>
    <scope>NUCLEOTIDE SEQUENCE [LARGE SCALE GENOMIC DNA]</scope>
    <source>
        <strain evidence="3">cv. Finnish</strain>
    </source>
</reference>
<dbReference type="PANTHER" id="PTHR34356">
    <property type="entry name" value="ANTIGENIC HEAT-STABLE PROTEIN"/>
    <property type="match status" value="1"/>
</dbReference>
<evidence type="ECO:0000313" key="2">
    <source>
        <dbReference type="EMBL" id="KMZ70254.1"/>
    </source>
</evidence>
<protein>
    <submittedName>
        <fullName evidence="2">Uncharacterized protein</fullName>
    </submittedName>
</protein>
<evidence type="ECO:0000256" key="1">
    <source>
        <dbReference type="SAM" id="MobiDB-lite"/>
    </source>
</evidence>
<feature type="region of interest" description="Disordered" evidence="1">
    <location>
        <begin position="120"/>
        <end position="159"/>
    </location>
</feature>
<feature type="compositionally biased region" description="Basic and acidic residues" evidence="1">
    <location>
        <begin position="120"/>
        <end position="136"/>
    </location>
</feature>
<proteinExistence type="predicted"/>
<sequence>MEFQGEIYQPTEDDVISKIKDEGDFDSLRLKIVKKLKENEALRNRIILEVKQSMTLNSDGAENLKAIELSDGIHNEIGSKIMGEISNELWDIIKSDEHGMQKEIKETIESVYIKLINPPPKEEYNMSTQSDHDHHSNNSPALEVSKCDSDPDLPPGFSLSDQLPVVNHCNGSLEPLKEVFHSEQNIHKPNHIDASPGFSQCVSEDELDLPPGFG</sequence>
<keyword evidence="3" id="KW-1185">Reference proteome</keyword>
<dbReference type="EMBL" id="LFYR01000729">
    <property type="protein sequence ID" value="KMZ70254.1"/>
    <property type="molecule type" value="Genomic_DNA"/>
</dbReference>
<dbReference type="OrthoDB" id="784699at2759"/>
<comment type="caution">
    <text evidence="2">The sequence shown here is derived from an EMBL/GenBank/DDBJ whole genome shotgun (WGS) entry which is preliminary data.</text>
</comment>
<dbReference type="AlphaFoldDB" id="A0A0K9PMS6"/>
<accession>A0A0K9PMS6</accession>
<organism evidence="2 3">
    <name type="scientific">Zostera marina</name>
    <name type="common">Eelgrass</name>
    <dbReference type="NCBI Taxonomy" id="29655"/>
    <lineage>
        <taxon>Eukaryota</taxon>
        <taxon>Viridiplantae</taxon>
        <taxon>Streptophyta</taxon>
        <taxon>Embryophyta</taxon>
        <taxon>Tracheophyta</taxon>
        <taxon>Spermatophyta</taxon>
        <taxon>Magnoliopsida</taxon>
        <taxon>Liliopsida</taxon>
        <taxon>Zosteraceae</taxon>
        <taxon>Zostera</taxon>
    </lineage>
</organism>
<dbReference type="PANTHER" id="PTHR34356:SF3">
    <property type="entry name" value="EXPRESSED PROTEIN"/>
    <property type="match status" value="1"/>
</dbReference>
<dbReference type="Proteomes" id="UP000036987">
    <property type="component" value="Unassembled WGS sequence"/>
</dbReference>
<name>A0A0K9PMS6_ZOSMR</name>
<dbReference type="STRING" id="29655.A0A0K9PMS6"/>
<evidence type="ECO:0000313" key="3">
    <source>
        <dbReference type="Proteomes" id="UP000036987"/>
    </source>
</evidence>
<dbReference type="OMA" id="HNEGKPN"/>
<gene>
    <name evidence="2" type="ORF">ZOSMA_1G02310</name>
</gene>